<dbReference type="RefSeq" id="WP_090509100.1">
    <property type="nucleotide sequence ID" value="NZ_FPBC01000001.1"/>
</dbReference>
<proteinExistence type="predicted"/>
<sequence>MNIAIRTEKKPESSCWQVFVDQQAIPFRSEAEARQFVTTLEARVRAPHWLPEQKIAG</sequence>
<organism evidence="1">
    <name type="scientific">Pseudomonas marincola</name>
    <dbReference type="NCBI Taxonomy" id="437900"/>
    <lineage>
        <taxon>Bacteria</taxon>
        <taxon>Pseudomonadati</taxon>
        <taxon>Pseudomonadota</taxon>
        <taxon>Gammaproteobacteria</taxon>
        <taxon>Pseudomonadales</taxon>
        <taxon>Pseudomonadaceae</taxon>
        <taxon>Pseudomonas</taxon>
    </lineage>
</organism>
<reference evidence="1" key="1">
    <citation type="submission" date="2019-02" db="EMBL/GenBank/DDBJ databases">
        <authorList>
            <consortium name="Genoscope - CEA"/>
            <person name="William W."/>
        </authorList>
    </citation>
    <scope>NUCLEOTIDE SEQUENCE [LARGE SCALE GENOMIC DNA]</scope>
    <source>
        <strain evidence="1">YSy11</strain>
    </source>
</reference>
<name>A0A1I6YWI9_9PSED</name>
<accession>A0A1I6YWI9</accession>
<evidence type="ECO:0000313" key="1">
    <source>
        <dbReference type="EMBL" id="VEV95600.1"/>
    </source>
</evidence>
<dbReference type="AlphaFoldDB" id="A0A1I6YWI9"/>
<dbReference type="STRING" id="437900.GCA_001940335_01421"/>
<dbReference type="EMBL" id="LR215729">
    <property type="protein sequence ID" value="VEV95600.1"/>
    <property type="molecule type" value="Genomic_DNA"/>
</dbReference>
<gene>
    <name evidence="1" type="ORF">PMYSY11_0553</name>
</gene>
<protein>
    <submittedName>
        <fullName evidence="1">Uncharacterized protein</fullName>
    </submittedName>
</protein>